<organism evidence="8">
    <name type="scientific">Psilocybe cubensis</name>
    <name type="common">Psychedelic mushroom</name>
    <name type="synonym">Stropharia cubensis</name>
    <dbReference type="NCBI Taxonomy" id="181762"/>
    <lineage>
        <taxon>Eukaryota</taxon>
        <taxon>Fungi</taxon>
        <taxon>Dikarya</taxon>
        <taxon>Basidiomycota</taxon>
        <taxon>Agaricomycotina</taxon>
        <taxon>Agaricomycetes</taxon>
        <taxon>Agaricomycetidae</taxon>
        <taxon>Agaricales</taxon>
        <taxon>Agaricineae</taxon>
        <taxon>Strophariaceae</taxon>
        <taxon>Psilocybe</taxon>
    </lineage>
</organism>
<dbReference type="GO" id="GO:0042147">
    <property type="term" value="P:retrograde transport, endosome to Golgi"/>
    <property type="evidence" value="ECO:0007669"/>
    <property type="project" value="InterPro"/>
</dbReference>
<dbReference type="EMBL" id="JAFIQS010000002">
    <property type="protein sequence ID" value="KAG5172672.1"/>
    <property type="molecule type" value="Genomic_DNA"/>
</dbReference>
<dbReference type="GO" id="GO:0005783">
    <property type="term" value="C:endoplasmic reticulum"/>
    <property type="evidence" value="ECO:0007669"/>
    <property type="project" value="TreeGrafter"/>
</dbReference>
<keyword evidence="4" id="KW-0333">Golgi apparatus</keyword>
<gene>
    <name evidence="8" type="ORF">JR316_002174</name>
</gene>
<dbReference type="InterPro" id="IPR045176">
    <property type="entry name" value="Got1"/>
</dbReference>
<comment type="subcellular location">
    <subcellularLocation>
        <location evidence="1">Golgi apparatus membrane</location>
        <topology evidence="1">Multi-pass membrane protein</topology>
    </subcellularLocation>
</comment>
<evidence type="ECO:0000256" key="6">
    <source>
        <dbReference type="ARBA" id="ARBA00025799"/>
    </source>
</evidence>
<proteinExistence type="inferred from homology"/>
<dbReference type="AlphaFoldDB" id="A0A8H7Y4I2"/>
<keyword evidence="2 7" id="KW-0812">Transmembrane</keyword>
<evidence type="ECO:0000256" key="5">
    <source>
        <dbReference type="ARBA" id="ARBA00023136"/>
    </source>
</evidence>
<feature type="transmembrane region" description="Helical" evidence="7">
    <location>
        <begin position="9"/>
        <end position="29"/>
    </location>
</feature>
<name>A0A8H7Y4I2_PSICU</name>
<keyword evidence="5 7" id="KW-0472">Membrane</keyword>
<evidence type="ECO:0000256" key="1">
    <source>
        <dbReference type="ARBA" id="ARBA00004653"/>
    </source>
</evidence>
<comment type="similarity">
    <text evidence="6">Belongs to the GOT1 family.</text>
</comment>
<dbReference type="GO" id="GO:0000137">
    <property type="term" value="C:Golgi cis cisterna"/>
    <property type="evidence" value="ECO:0007669"/>
    <property type="project" value="TreeGrafter"/>
</dbReference>
<keyword evidence="3 7" id="KW-1133">Transmembrane helix</keyword>
<evidence type="ECO:0000256" key="7">
    <source>
        <dbReference type="SAM" id="Phobius"/>
    </source>
</evidence>
<feature type="transmembrane region" description="Helical" evidence="7">
    <location>
        <begin position="68"/>
        <end position="88"/>
    </location>
</feature>
<dbReference type="PANTHER" id="PTHR21493:SF9">
    <property type="entry name" value="GOLGI TRANSPORT PROTEIN 1-RELATED"/>
    <property type="match status" value="1"/>
</dbReference>
<dbReference type="Pfam" id="PF04178">
    <property type="entry name" value="Got1"/>
    <property type="match status" value="1"/>
</dbReference>
<sequence>MWLSDAQKIGVALTTFGALFMVLGVMLFFDGALLALGNILFISGLTLIIGPQKTFYFFARKQKIRGTICFLGGILLVFFKWPFIGVIVETFGFLNLFGCVPVPNLTYTDFFPVVITFLRQLPFVGTVLSMPYISTLVDRVAGSRTSAV</sequence>
<reference evidence="8" key="1">
    <citation type="submission" date="2021-02" db="EMBL/GenBank/DDBJ databases">
        <title>Psilocybe cubensis genome.</title>
        <authorList>
            <person name="Mckernan K.J."/>
            <person name="Crawford S."/>
            <person name="Trippe A."/>
            <person name="Kane L.T."/>
            <person name="Mclaughlin S."/>
        </authorList>
    </citation>
    <scope>NUCLEOTIDE SEQUENCE [LARGE SCALE GENOMIC DNA]</scope>
    <source>
        <strain evidence="8">MGC-MH-2018</strain>
    </source>
</reference>
<accession>A0A8H7Y4I2</accession>
<evidence type="ECO:0000256" key="2">
    <source>
        <dbReference type="ARBA" id="ARBA00022692"/>
    </source>
</evidence>
<protein>
    <recommendedName>
        <fullName evidence="9">Got1-domain-containing protein</fullName>
    </recommendedName>
</protein>
<dbReference type="GO" id="GO:0005829">
    <property type="term" value="C:cytosol"/>
    <property type="evidence" value="ECO:0007669"/>
    <property type="project" value="GOC"/>
</dbReference>
<evidence type="ECO:0000256" key="3">
    <source>
        <dbReference type="ARBA" id="ARBA00022989"/>
    </source>
</evidence>
<evidence type="ECO:0000313" key="8">
    <source>
        <dbReference type="EMBL" id="KAG5172672.1"/>
    </source>
</evidence>
<dbReference type="GO" id="GO:0006888">
    <property type="term" value="P:endoplasmic reticulum to Golgi vesicle-mediated transport"/>
    <property type="evidence" value="ECO:0007669"/>
    <property type="project" value="InterPro"/>
</dbReference>
<comment type="caution">
    <text evidence="8">The sequence shown here is derived from an EMBL/GenBank/DDBJ whole genome shotgun (WGS) entry which is preliminary data.</text>
</comment>
<dbReference type="GO" id="GO:0000139">
    <property type="term" value="C:Golgi membrane"/>
    <property type="evidence" value="ECO:0007669"/>
    <property type="project" value="UniProtKB-SubCell"/>
</dbReference>
<feature type="transmembrane region" description="Helical" evidence="7">
    <location>
        <begin position="35"/>
        <end position="56"/>
    </location>
</feature>
<dbReference type="GO" id="GO:0030134">
    <property type="term" value="C:COPII-coated ER to Golgi transport vesicle"/>
    <property type="evidence" value="ECO:0007669"/>
    <property type="project" value="TreeGrafter"/>
</dbReference>
<evidence type="ECO:0000256" key="4">
    <source>
        <dbReference type="ARBA" id="ARBA00023034"/>
    </source>
</evidence>
<dbReference type="PANTHER" id="PTHR21493">
    <property type="entry name" value="CGI-141-RELATED/LIPASE CONTAINING PROTEIN"/>
    <property type="match status" value="1"/>
</dbReference>
<dbReference type="InterPro" id="IPR007305">
    <property type="entry name" value="Vesicle_transpt_Got1/SFT2"/>
</dbReference>
<feature type="transmembrane region" description="Helical" evidence="7">
    <location>
        <begin position="110"/>
        <end position="133"/>
    </location>
</feature>
<evidence type="ECO:0008006" key="9">
    <source>
        <dbReference type="Google" id="ProtNLM"/>
    </source>
</evidence>